<evidence type="ECO:0000256" key="4">
    <source>
        <dbReference type="ARBA" id="ARBA00023239"/>
    </source>
</evidence>
<evidence type="ECO:0000256" key="2">
    <source>
        <dbReference type="ARBA" id="ARBA00005517"/>
    </source>
</evidence>
<feature type="domain" description="Threonine synthase N-terminal" evidence="7">
    <location>
        <begin position="6"/>
        <end position="83"/>
    </location>
</feature>
<keyword evidence="9" id="KW-1185">Reference proteome</keyword>
<dbReference type="InterPro" id="IPR004450">
    <property type="entry name" value="Thr_synthase-like"/>
</dbReference>
<dbReference type="EMBL" id="JARFPL010000056">
    <property type="protein sequence ID" value="MDF0594248.1"/>
    <property type="molecule type" value="Genomic_DNA"/>
</dbReference>
<protein>
    <recommendedName>
        <fullName evidence="5">Threonine synthase</fullName>
        <ecNumber evidence="5">4.2.3.1</ecNumber>
    </recommendedName>
</protein>
<proteinExistence type="inferred from homology"/>
<dbReference type="InterPro" id="IPR036052">
    <property type="entry name" value="TrpB-like_PALP_sf"/>
</dbReference>
<comment type="caution">
    <text evidence="8">The sequence shown here is derived from an EMBL/GenBank/DDBJ whole genome shotgun (WGS) entry which is preliminary data.</text>
</comment>
<sequence>MKKIMYSSTNGHPELLDFKEALLRGQAPDKGLYVPDSIPSIPKEELASFSGMEYPEIALCVMRRYLGDLIPEDDLVAILKDAYDFPVPIERVYDEKYVMRLDRGPTFSFKDFAARLMGRLMQYFLKEEGRSMVILTATSGDTGSAVAHAFYGLDNIKVVVLFPEEEVTGRQRKQMTTLGENVTVFAVDGKFDDCQAMVKQAFVDPDFADLNLSSANSINIGRLIPQSIYYFYAWSKVAAKDREIVFSVPCGNFGNVMAGLIAMRMGLPVHKFVIATNENDEFPRFLSTGDYRPISPSVKCISNAMNVGHPSNLARVFWLYEGSMDENGTVVKAPDIEAMRREIFAVCITDSETRAAISDAYNRFDTLLEPHGAVGWAGLARYLKEVEDWSPCVSLETADPAKFPEEVVRAVGLEPPVPESMALLDGMEERFDLVAGEYGSFKEKLSELFRG</sequence>
<evidence type="ECO:0000259" key="6">
    <source>
        <dbReference type="Pfam" id="PF00291"/>
    </source>
</evidence>
<name>A0ABT5XHQ1_9EURY</name>
<dbReference type="SUPFAM" id="SSF53686">
    <property type="entry name" value="Tryptophan synthase beta subunit-like PLP-dependent enzymes"/>
    <property type="match status" value="1"/>
</dbReference>
<dbReference type="InterPro" id="IPR037158">
    <property type="entry name" value="Thr_synth_N_sf"/>
</dbReference>
<feature type="domain" description="Tryptophan synthase beta chain-like PALP" evidence="6">
    <location>
        <begin position="97"/>
        <end position="395"/>
    </location>
</feature>
<dbReference type="InterPro" id="IPR051166">
    <property type="entry name" value="Threonine_Synthase"/>
</dbReference>
<accession>A0ABT5XHQ1</accession>
<keyword evidence="3" id="KW-0663">Pyridoxal phosphate</keyword>
<organism evidence="8 9">
    <name type="scientific">Candidatus Methanocrinis alkalitolerans</name>
    <dbReference type="NCBI Taxonomy" id="3033395"/>
    <lineage>
        <taxon>Archaea</taxon>
        <taxon>Methanobacteriati</taxon>
        <taxon>Methanobacteriota</taxon>
        <taxon>Stenosarchaea group</taxon>
        <taxon>Methanomicrobia</taxon>
        <taxon>Methanotrichales</taxon>
        <taxon>Methanotrichaceae</taxon>
        <taxon>Methanocrinis</taxon>
    </lineage>
</organism>
<dbReference type="EC" id="4.2.3.1" evidence="5"/>
<evidence type="ECO:0000259" key="7">
    <source>
        <dbReference type="Pfam" id="PF14821"/>
    </source>
</evidence>
<evidence type="ECO:0000313" key="9">
    <source>
        <dbReference type="Proteomes" id="UP001215956"/>
    </source>
</evidence>
<keyword evidence="4 8" id="KW-0456">Lyase</keyword>
<comment type="cofactor">
    <cofactor evidence="1">
        <name>pyridoxal 5'-phosphate</name>
        <dbReference type="ChEBI" id="CHEBI:597326"/>
    </cofactor>
</comment>
<reference evidence="8 9" key="1">
    <citation type="submission" date="2023-03" db="EMBL/GenBank/DDBJ databases">
        <title>Whole genome sequencing of Methanotrichaceae archaeon M04Ac.</title>
        <authorList>
            <person name="Khomyakova M.A."/>
            <person name="Merkel A.Y."/>
            <person name="Slobodkin A.I."/>
        </authorList>
    </citation>
    <scope>NUCLEOTIDE SEQUENCE [LARGE SCALE GENOMIC DNA]</scope>
    <source>
        <strain evidence="8 9">M04Ac</strain>
    </source>
</reference>
<dbReference type="InterPro" id="IPR029144">
    <property type="entry name" value="Thr_synth_N"/>
</dbReference>
<dbReference type="Gene3D" id="3.40.50.1100">
    <property type="match status" value="2"/>
</dbReference>
<dbReference type="PANTHER" id="PTHR42690:SF1">
    <property type="entry name" value="THREONINE SYNTHASE-LIKE 2"/>
    <property type="match status" value="1"/>
</dbReference>
<dbReference type="Pfam" id="PF00291">
    <property type="entry name" value="PALP"/>
    <property type="match status" value="1"/>
</dbReference>
<evidence type="ECO:0000256" key="5">
    <source>
        <dbReference type="NCBIfam" id="TIGR00260"/>
    </source>
</evidence>
<dbReference type="Proteomes" id="UP001215956">
    <property type="component" value="Unassembled WGS sequence"/>
</dbReference>
<dbReference type="GO" id="GO:0004795">
    <property type="term" value="F:threonine synthase activity"/>
    <property type="evidence" value="ECO:0007669"/>
    <property type="project" value="UniProtKB-EC"/>
</dbReference>
<evidence type="ECO:0000256" key="3">
    <source>
        <dbReference type="ARBA" id="ARBA00022898"/>
    </source>
</evidence>
<dbReference type="NCBIfam" id="TIGR00260">
    <property type="entry name" value="thrC"/>
    <property type="match status" value="1"/>
</dbReference>
<dbReference type="Pfam" id="PF14821">
    <property type="entry name" value="Thr_synth_N"/>
    <property type="match status" value="1"/>
</dbReference>
<evidence type="ECO:0000313" key="8">
    <source>
        <dbReference type="EMBL" id="MDF0594248.1"/>
    </source>
</evidence>
<dbReference type="InterPro" id="IPR001926">
    <property type="entry name" value="TrpB-like_PALP"/>
</dbReference>
<dbReference type="Gene3D" id="3.90.1380.10">
    <property type="entry name" value="Threonine synthase, N-terminal domain"/>
    <property type="match status" value="1"/>
</dbReference>
<evidence type="ECO:0000256" key="1">
    <source>
        <dbReference type="ARBA" id="ARBA00001933"/>
    </source>
</evidence>
<dbReference type="RefSeq" id="WP_316969943.1">
    <property type="nucleotide sequence ID" value="NZ_JARFPL010000056.1"/>
</dbReference>
<gene>
    <name evidence="8" type="primary">thrC</name>
    <name evidence="8" type="ORF">P0O24_11730</name>
</gene>
<dbReference type="PANTHER" id="PTHR42690">
    <property type="entry name" value="THREONINE SYNTHASE FAMILY MEMBER"/>
    <property type="match status" value="1"/>
</dbReference>
<comment type="similarity">
    <text evidence="2">Belongs to the threonine synthase family.</text>
</comment>